<evidence type="ECO:0000313" key="5">
    <source>
        <dbReference type="EMBL" id="EMA33096.1"/>
    </source>
</evidence>
<sequence>MSERTRAHVFVSGTVQGVFYRANTRDTAREKGVDGWVKNLADGRVEAVFEGPEDAVEGMVQWCHTGSPAAEVEDVEVEYEEPQGEDGFEIRY</sequence>
<dbReference type="AlphaFoldDB" id="M0LHU4"/>
<evidence type="ECO:0000256" key="2">
    <source>
        <dbReference type="RuleBase" id="RU004168"/>
    </source>
</evidence>
<gene>
    <name evidence="5" type="ORF">C445_09930</name>
    <name evidence="4" type="ORF">CHINAEXTREME_12625</name>
</gene>
<proteinExistence type="inferred from homology"/>
<name>M0LHU4_NATLA</name>
<dbReference type="PROSITE" id="PS00151">
    <property type="entry name" value="ACYLPHOSPHATASE_2"/>
    <property type="match status" value="1"/>
</dbReference>
<keyword evidence="1 5" id="KW-0378">Hydrolase</keyword>
<feature type="active site" evidence="1">
    <location>
        <position position="21"/>
    </location>
</feature>
<reference evidence="4" key="3">
    <citation type="submission" date="2017-01" db="EMBL/GenBank/DDBJ databases">
        <authorList>
            <person name="Mah S.A."/>
            <person name="Swanson W.J."/>
            <person name="Moy G.W."/>
            <person name="Vacquier V.D."/>
        </authorList>
    </citation>
    <scope>NUCLEOTIDE SEQUENCE</scope>
    <source>
        <strain evidence="4">AJ5</strain>
    </source>
</reference>
<dbReference type="PANTHER" id="PTHR47268">
    <property type="entry name" value="ACYLPHOSPHATASE"/>
    <property type="match status" value="1"/>
</dbReference>
<dbReference type="PROSITE" id="PS51160">
    <property type="entry name" value="ACYLPHOSPHATASE_3"/>
    <property type="match status" value="1"/>
</dbReference>
<feature type="active site" evidence="1">
    <location>
        <position position="39"/>
    </location>
</feature>
<dbReference type="InterPro" id="IPR017968">
    <property type="entry name" value="Acylphosphatase_CS"/>
</dbReference>
<protein>
    <recommendedName>
        <fullName evidence="1">acylphosphatase</fullName>
        <ecNumber evidence="1">3.6.1.7</ecNumber>
    </recommendedName>
</protein>
<comment type="similarity">
    <text evidence="2">Belongs to the acylphosphatase family.</text>
</comment>
<dbReference type="NCBIfam" id="NF011016">
    <property type="entry name" value="PRK14444.1"/>
    <property type="match status" value="1"/>
</dbReference>
<dbReference type="Proteomes" id="UP000186547">
    <property type="component" value="Chromosome"/>
</dbReference>
<dbReference type="EMBL" id="CP019285">
    <property type="protein sequence ID" value="APW98567.1"/>
    <property type="molecule type" value="Genomic_DNA"/>
</dbReference>
<dbReference type="InterPro" id="IPR001792">
    <property type="entry name" value="Acylphosphatase-like_dom"/>
</dbReference>
<evidence type="ECO:0000259" key="3">
    <source>
        <dbReference type="PROSITE" id="PS51160"/>
    </source>
</evidence>
<dbReference type="STRING" id="358396.CHINAEXTREME_12625"/>
<feature type="domain" description="Acylphosphatase-like" evidence="3">
    <location>
        <begin position="6"/>
        <end position="92"/>
    </location>
</feature>
<dbReference type="EC" id="3.6.1.7" evidence="1"/>
<reference evidence="5 6" key="2">
    <citation type="journal article" date="2014" name="PLoS Genet.">
        <title>Phylogenetically driven sequencing of extremely halophilic archaea reveals strategies for static and dynamic osmo-response.</title>
        <authorList>
            <person name="Becker E.A."/>
            <person name="Seitzer P.M."/>
            <person name="Tritt A."/>
            <person name="Larsen D."/>
            <person name="Krusor M."/>
            <person name="Yao A.I."/>
            <person name="Wu D."/>
            <person name="Madern D."/>
            <person name="Eisen J.A."/>
            <person name="Darling A.E."/>
            <person name="Facciotti M.T."/>
        </authorList>
    </citation>
    <scope>NUCLEOTIDE SEQUENCE [LARGE SCALE GENOMIC DNA]</scope>
    <source>
        <strain evidence="5 6">AJ5</strain>
    </source>
</reference>
<evidence type="ECO:0000313" key="7">
    <source>
        <dbReference type="Proteomes" id="UP000186547"/>
    </source>
</evidence>
<organism evidence="5 6">
    <name type="scientific">Natronobacterium lacisalsi AJ5</name>
    <dbReference type="NCBI Taxonomy" id="358396"/>
    <lineage>
        <taxon>Archaea</taxon>
        <taxon>Methanobacteriati</taxon>
        <taxon>Methanobacteriota</taxon>
        <taxon>Stenosarchaea group</taxon>
        <taxon>Halobacteria</taxon>
        <taxon>Halobacteriales</taxon>
        <taxon>Natrialbaceae</taxon>
        <taxon>Natronobacterium</taxon>
    </lineage>
</organism>
<dbReference type="InterPro" id="IPR020456">
    <property type="entry name" value="Acylphosphatase"/>
</dbReference>
<dbReference type="PRINTS" id="PR00112">
    <property type="entry name" value="ACYLPHPHTASE"/>
</dbReference>
<dbReference type="eggNOG" id="arCOG01674">
    <property type="taxonomic scope" value="Archaea"/>
</dbReference>
<dbReference type="Gene3D" id="3.30.70.100">
    <property type="match status" value="1"/>
</dbReference>
<dbReference type="PANTHER" id="PTHR47268:SF4">
    <property type="entry name" value="ACYLPHOSPHATASE"/>
    <property type="match status" value="1"/>
</dbReference>
<dbReference type="PATRIC" id="fig|358396.7.peg.2012"/>
<dbReference type="EMBL" id="AOLZ01000038">
    <property type="protein sequence ID" value="EMA33096.1"/>
    <property type="molecule type" value="Genomic_DNA"/>
</dbReference>
<evidence type="ECO:0000313" key="6">
    <source>
        <dbReference type="Proteomes" id="UP000011555"/>
    </source>
</evidence>
<dbReference type="SUPFAM" id="SSF54975">
    <property type="entry name" value="Acylphosphatase/BLUF domain-like"/>
    <property type="match status" value="1"/>
</dbReference>
<comment type="catalytic activity">
    <reaction evidence="1">
        <text>an acyl phosphate + H2O = a carboxylate + phosphate + H(+)</text>
        <dbReference type="Rhea" id="RHEA:14965"/>
        <dbReference type="ChEBI" id="CHEBI:15377"/>
        <dbReference type="ChEBI" id="CHEBI:15378"/>
        <dbReference type="ChEBI" id="CHEBI:29067"/>
        <dbReference type="ChEBI" id="CHEBI:43474"/>
        <dbReference type="ChEBI" id="CHEBI:59918"/>
        <dbReference type="EC" id="3.6.1.7"/>
    </reaction>
</comment>
<reference evidence="4 7" key="1">
    <citation type="journal article" date="2011" name="J. Bacteriol.">
        <title>Genome sequence of Halobiforma lacisalsi AJ5, an extremely halophilic archaeon which harbors a bop gene.</title>
        <authorList>
            <person name="Jiang X."/>
            <person name="Wang S."/>
            <person name="Cheng H."/>
            <person name="Huo Y."/>
            <person name="Zhang X."/>
            <person name="Zhu X."/>
            <person name="Han X."/>
            <person name="Ni P."/>
            <person name="Wu M."/>
        </authorList>
    </citation>
    <scope>NUCLEOTIDE SEQUENCE [LARGE SCALE GENOMIC DNA]</scope>
    <source>
        <strain evidence="4 7">AJ5</strain>
    </source>
</reference>
<keyword evidence="6" id="KW-1185">Reference proteome</keyword>
<accession>M0LHU4</accession>
<dbReference type="GeneID" id="30921983"/>
<dbReference type="Proteomes" id="UP000011555">
    <property type="component" value="Unassembled WGS sequence"/>
</dbReference>
<evidence type="ECO:0000313" key="4">
    <source>
        <dbReference type="EMBL" id="APW98567.1"/>
    </source>
</evidence>
<dbReference type="KEGG" id="hlc:CHINAEXTREME12625"/>
<dbReference type="InterPro" id="IPR036046">
    <property type="entry name" value="Acylphosphatase-like_dom_sf"/>
</dbReference>
<dbReference type="RefSeq" id="WP_007141703.1">
    <property type="nucleotide sequence ID" value="NZ_AOLZ01000038.1"/>
</dbReference>
<dbReference type="Pfam" id="PF00708">
    <property type="entry name" value="Acylphosphatase"/>
    <property type="match status" value="1"/>
</dbReference>
<evidence type="ECO:0000256" key="1">
    <source>
        <dbReference type="PROSITE-ProRule" id="PRU00520"/>
    </source>
</evidence>
<dbReference type="GO" id="GO:0003998">
    <property type="term" value="F:acylphosphatase activity"/>
    <property type="evidence" value="ECO:0007669"/>
    <property type="project" value="UniProtKB-EC"/>
</dbReference>